<reference evidence="3 4" key="1">
    <citation type="submission" date="2019-07" db="EMBL/GenBank/DDBJ databases">
        <authorList>
            <person name="Duangmal K."/>
            <person name="Teo W.F.A."/>
        </authorList>
    </citation>
    <scope>NUCLEOTIDE SEQUENCE [LARGE SCALE GENOMIC DNA]</scope>
    <source>
        <strain evidence="3 4">TBRC 6029</strain>
    </source>
</reference>
<feature type="compositionally biased region" description="Low complexity" evidence="1">
    <location>
        <begin position="299"/>
        <end position="310"/>
    </location>
</feature>
<evidence type="ECO:0000259" key="2">
    <source>
        <dbReference type="Pfam" id="PF07179"/>
    </source>
</evidence>
<keyword evidence="4" id="KW-1185">Reference proteome</keyword>
<evidence type="ECO:0000313" key="3">
    <source>
        <dbReference type="EMBL" id="TVT58647.1"/>
    </source>
</evidence>
<dbReference type="Proteomes" id="UP000320011">
    <property type="component" value="Unassembled WGS sequence"/>
</dbReference>
<comment type="caution">
    <text evidence="3">The sequence shown here is derived from an EMBL/GenBank/DDBJ whole genome shotgun (WGS) entry which is preliminary data.</text>
</comment>
<evidence type="ECO:0000256" key="1">
    <source>
        <dbReference type="SAM" id="MobiDB-lite"/>
    </source>
</evidence>
<feature type="domain" description="SseB protein N-terminal" evidence="2">
    <location>
        <begin position="174"/>
        <end position="277"/>
    </location>
</feature>
<feature type="region of interest" description="Disordered" evidence="1">
    <location>
        <begin position="292"/>
        <end position="325"/>
    </location>
</feature>
<dbReference type="InterPro" id="IPR009839">
    <property type="entry name" value="SseB_N"/>
</dbReference>
<dbReference type="AlphaFoldDB" id="A0A558DC95"/>
<accession>A0A558DC95</accession>
<dbReference type="OrthoDB" id="3288975at2"/>
<name>A0A558DC95_9PSEU</name>
<organism evidence="3 4">
    <name type="scientific">Amycolatopsis rhizosphaerae</name>
    <dbReference type="NCBI Taxonomy" id="2053003"/>
    <lineage>
        <taxon>Bacteria</taxon>
        <taxon>Bacillati</taxon>
        <taxon>Actinomycetota</taxon>
        <taxon>Actinomycetes</taxon>
        <taxon>Pseudonocardiales</taxon>
        <taxon>Pseudonocardiaceae</taxon>
        <taxon>Amycolatopsis</taxon>
    </lineage>
</organism>
<proteinExistence type="predicted"/>
<dbReference type="RefSeq" id="WP_144586341.1">
    <property type="nucleotide sequence ID" value="NZ_VJWX01000037.1"/>
</dbReference>
<dbReference type="Pfam" id="PF07179">
    <property type="entry name" value="SseB"/>
    <property type="match status" value="1"/>
</dbReference>
<reference evidence="3 4" key="2">
    <citation type="submission" date="2019-08" db="EMBL/GenBank/DDBJ databases">
        <title>Amycolatopsis acidicola sp. nov., isolated from peat swamp forest soil.</title>
        <authorList>
            <person name="Srisuk N."/>
        </authorList>
    </citation>
    <scope>NUCLEOTIDE SEQUENCE [LARGE SCALE GENOMIC DNA]</scope>
    <source>
        <strain evidence="3 4">TBRC 6029</strain>
    </source>
</reference>
<gene>
    <name evidence="3" type="ORF">FNH05_06380</name>
</gene>
<dbReference type="EMBL" id="VJWX01000037">
    <property type="protein sequence ID" value="TVT58647.1"/>
    <property type="molecule type" value="Genomic_DNA"/>
</dbReference>
<sequence length="325" mass="33899">MDNDWRPANDVERAMMTALEEGDSTRYAQLLRSAPLYVPTIPRDTPLPSGLPRPEDDHVLAFTSPDALELILGAVADTYTETDTASLSESNSPGTQLVVDAGLPIGVLLNLGEVEDLAEGRQTLVSVTDVQDALVDEVLTEVRKLCLAELGGDAEAAGALEPANALEDRLRDAVGKLDFDSFLLALIGADVVLPTTEPEVDPRRIARDFPWRVLGGAETPVIPLFSSERVLDTVAAGSPPRVSVSFLDVLVNWPGDNHVLCFNPGTTMELTLPGEAVPELVTAIAEAAVADGAAGGNPGETSTDGTSTDGTGTGERNPGGAPAGA</sequence>
<protein>
    <submittedName>
        <fullName evidence="3">SseB family protein</fullName>
    </submittedName>
</protein>
<evidence type="ECO:0000313" key="4">
    <source>
        <dbReference type="Proteomes" id="UP000320011"/>
    </source>
</evidence>